<dbReference type="Proteomes" id="UP000250235">
    <property type="component" value="Unassembled WGS sequence"/>
</dbReference>
<proteinExistence type="predicted"/>
<keyword evidence="2" id="KW-1185">Reference proteome</keyword>
<reference evidence="1 2" key="1">
    <citation type="journal article" date="2015" name="Proc. Natl. Acad. Sci. U.S.A.">
        <title>The resurrection genome of Boea hygrometrica: A blueprint for survival of dehydration.</title>
        <authorList>
            <person name="Xiao L."/>
            <person name="Yang G."/>
            <person name="Zhang L."/>
            <person name="Yang X."/>
            <person name="Zhao S."/>
            <person name="Ji Z."/>
            <person name="Zhou Q."/>
            <person name="Hu M."/>
            <person name="Wang Y."/>
            <person name="Chen M."/>
            <person name="Xu Y."/>
            <person name="Jin H."/>
            <person name="Xiao X."/>
            <person name="Hu G."/>
            <person name="Bao F."/>
            <person name="Hu Y."/>
            <person name="Wan P."/>
            <person name="Li L."/>
            <person name="Deng X."/>
            <person name="Kuang T."/>
            <person name="Xiang C."/>
            <person name="Zhu J.K."/>
            <person name="Oliver M.J."/>
            <person name="He Y."/>
        </authorList>
    </citation>
    <scope>NUCLEOTIDE SEQUENCE [LARGE SCALE GENOMIC DNA]</scope>
    <source>
        <strain evidence="2">cv. XS01</strain>
    </source>
</reference>
<sequence>MLNSLSSISVRESRIQYLCDPQWFRDTASRGPTTIVAPESQFRTCPSDHDSIGYHRMSASGESSTTMHRLLHASGPHPIPPANDPNFEFKSLSASDYFWINAKLWTCDHPARIFLYQLGSIETDRVPPAYRFFLISIYGGLLELVQPLIETARISQLTSQLVLQLVAQLSSSYCASDLICTRSLFLYSASHSITALDLIYA</sequence>
<name>A0A2Z7BVE5_9LAMI</name>
<organism evidence="1 2">
    <name type="scientific">Dorcoceras hygrometricum</name>
    <dbReference type="NCBI Taxonomy" id="472368"/>
    <lineage>
        <taxon>Eukaryota</taxon>
        <taxon>Viridiplantae</taxon>
        <taxon>Streptophyta</taxon>
        <taxon>Embryophyta</taxon>
        <taxon>Tracheophyta</taxon>
        <taxon>Spermatophyta</taxon>
        <taxon>Magnoliopsida</taxon>
        <taxon>eudicotyledons</taxon>
        <taxon>Gunneridae</taxon>
        <taxon>Pentapetalae</taxon>
        <taxon>asterids</taxon>
        <taxon>lamiids</taxon>
        <taxon>Lamiales</taxon>
        <taxon>Gesneriaceae</taxon>
        <taxon>Didymocarpoideae</taxon>
        <taxon>Trichosporeae</taxon>
        <taxon>Loxocarpinae</taxon>
        <taxon>Dorcoceras</taxon>
    </lineage>
</organism>
<protein>
    <submittedName>
        <fullName evidence="1">Uncharacterized protein</fullName>
    </submittedName>
</protein>
<evidence type="ECO:0000313" key="1">
    <source>
        <dbReference type="EMBL" id="KZV37618.1"/>
    </source>
</evidence>
<dbReference type="EMBL" id="KV002555">
    <property type="protein sequence ID" value="KZV37618.1"/>
    <property type="molecule type" value="Genomic_DNA"/>
</dbReference>
<gene>
    <name evidence="1" type="ORF">F511_13403</name>
</gene>
<accession>A0A2Z7BVE5</accession>
<evidence type="ECO:0000313" key="2">
    <source>
        <dbReference type="Proteomes" id="UP000250235"/>
    </source>
</evidence>
<dbReference type="AlphaFoldDB" id="A0A2Z7BVE5"/>